<dbReference type="AlphaFoldDB" id="A0A7J5AMD1"/>
<dbReference type="PROSITE" id="PS50005">
    <property type="entry name" value="TPR"/>
    <property type="match status" value="1"/>
</dbReference>
<dbReference type="Proteomes" id="UP000467305">
    <property type="component" value="Unassembled WGS sequence"/>
</dbReference>
<gene>
    <name evidence="2" type="ORF">F7018_08305</name>
</gene>
<dbReference type="PANTHER" id="PTHR48098:SF6">
    <property type="entry name" value="FERRI-BACILLIBACTIN ESTERASE BESA"/>
    <property type="match status" value="1"/>
</dbReference>
<dbReference type="PANTHER" id="PTHR48098">
    <property type="entry name" value="ENTEROCHELIN ESTERASE-RELATED"/>
    <property type="match status" value="1"/>
</dbReference>
<reference evidence="2 3" key="1">
    <citation type="submission" date="2019-09" db="EMBL/GenBank/DDBJ databases">
        <authorList>
            <person name="Cao W.R."/>
        </authorList>
    </citation>
    <scope>NUCLEOTIDE SEQUENCE [LARGE SCALE GENOMIC DNA]</scope>
    <source>
        <strain evidence="3">a4</strain>
    </source>
</reference>
<dbReference type="InterPro" id="IPR029058">
    <property type="entry name" value="AB_hydrolase_fold"/>
</dbReference>
<dbReference type="InterPro" id="IPR000801">
    <property type="entry name" value="Esterase-like"/>
</dbReference>
<evidence type="ECO:0000313" key="3">
    <source>
        <dbReference type="Proteomes" id="UP000467305"/>
    </source>
</evidence>
<comment type="caution">
    <text evidence="2">The sequence shown here is derived from an EMBL/GenBank/DDBJ whole genome shotgun (WGS) entry which is preliminary data.</text>
</comment>
<keyword evidence="1" id="KW-0802">TPR repeat</keyword>
<protein>
    <submittedName>
        <fullName evidence="2">Esterase</fullName>
    </submittedName>
</protein>
<dbReference type="EMBL" id="WAAU01000012">
    <property type="protein sequence ID" value="KAB1158610.1"/>
    <property type="molecule type" value="Genomic_DNA"/>
</dbReference>
<dbReference type="Pfam" id="PF00756">
    <property type="entry name" value="Esterase"/>
    <property type="match status" value="1"/>
</dbReference>
<dbReference type="SUPFAM" id="SSF53474">
    <property type="entry name" value="alpha/beta-Hydrolases"/>
    <property type="match status" value="1"/>
</dbReference>
<dbReference type="RefSeq" id="WP_150899579.1">
    <property type="nucleotide sequence ID" value="NZ_WAAU01000012.1"/>
</dbReference>
<sequence>MVKQAILILTLLITFHSYSQKKDDKITIGTNYIIESTILNENREIQVYLPDSYNSSKERYPVMYILDGQWFFTNGVGIQKSLRTPGAIPEMIIVGIKNKNPLRRTLFNNERTKFTSFLEKEVISFIDGNFRTTNERIIYGWEAAAYYVSKLILEKNELFSGGIITDGGFASEKIIKNFKSTKDVYLYIANSKKDIYYIASTEAFSKGLKKHNPENLLWKYELFNDEVHETMPHLAMYKGIMYYYHNYDSLVFESIEAYEKAGGISYLKSFFKERAKRFGGNGKIDNSTKNSLIWLAWRRDNFKYFSFFMEEFKDVLDTRRYDSAYWKNRLAQFYLKHKDYKNAVKFFEEGIKKYPKSEFDKLMKEGLKIAKNKL</sequence>
<dbReference type="InterPro" id="IPR050583">
    <property type="entry name" value="Mycobacterial_A85_antigen"/>
</dbReference>
<proteinExistence type="predicted"/>
<evidence type="ECO:0000313" key="2">
    <source>
        <dbReference type="EMBL" id="KAB1158610.1"/>
    </source>
</evidence>
<organism evidence="2 3">
    <name type="scientific">Tenacibaculum aiptasiae</name>
    <dbReference type="NCBI Taxonomy" id="426481"/>
    <lineage>
        <taxon>Bacteria</taxon>
        <taxon>Pseudomonadati</taxon>
        <taxon>Bacteroidota</taxon>
        <taxon>Flavobacteriia</taxon>
        <taxon>Flavobacteriales</taxon>
        <taxon>Flavobacteriaceae</taxon>
        <taxon>Tenacibaculum</taxon>
    </lineage>
</organism>
<dbReference type="InterPro" id="IPR019734">
    <property type="entry name" value="TPR_rpt"/>
</dbReference>
<feature type="repeat" description="TPR" evidence="1">
    <location>
        <begin position="324"/>
        <end position="357"/>
    </location>
</feature>
<name>A0A7J5AMD1_9FLAO</name>
<accession>A0A7J5AMD1</accession>
<keyword evidence="3" id="KW-1185">Reference proteome</keyword>
<dbReference type="OrthoDB" id="9784036at2"/>
<dbReference type="Gene3D" id="3.40.50.1820">
    <property type="entry name" value="alpha/beta hydrolase"/>
    <property type="match status" value="1"/>
</dbReference>
<evidence type="ECO:0000256" key="1">
    <source>
        <dbReference type="PROSITE-ProRule" id="PRU00339"/>
    </source>
</evidence>